<dbReference type="RefSeq" id="WP_148691412.1">
    <property type="nucleotide sequence ID" value="NZ_CP020477.1"/>
</dbReference>
<dbReference type="PANTHER" id="PTHR35848">
    <property type="entry name" value="OXALATE-BINDING PROTEIN"/>
    <property type="match status" value="1"/>
</dbReference>
<accession>A0A1W6JZE4</accession>
<sequence>MDFYLSNIQEVEKQEVPIKGSKGAFIQWLITKDKGASYAVRKFSVLPNGIIPMHIHKYQETVVITKGKCKVCVSDKIYEMQEGDYIFIDGNVKHAFINYNENLEFFCIINYAEDMSIQVLDDECKGNP</sequence>
<dbReference type="GeneID" id="41590459"/>
<dbReference type="InterPro" id="IPR014710">
    <property type="entry name" value="RmlC-like_jellyroll"/>
</dbReference>
<dbReference type="PANTHER" id="PTHR35848:SF6">
    <property type="entry name" value="CUPIN TYPE-2 DOMAIN-CONTAINING PROTEIN"/>
    <property type="match status" value="1"/>
</dbReference>
<gene>
    <name evidence="3" type="ORF">B6F84_06025</name>
</gene>
<dbReference type="InterPro" id="IPR013096">
    <property type="entry name" value="Cupin_2"/>
</dbReference>
<protein>
    <submittedName>
        <fullName evidence="3">Cupin</fullName>
    </submittedName>
</protein>
<dbReference type="InterPro" id="IPR011051">
    <property type="entry name" value="RmlC_Cupin_sf"/>
</dbReference>
<dbReference type="InterPro" id="IPR051610">
    <property type="entry name" value="GPI/OXD"/>
</dbReference>
<keyword evidence="1" id="KW-0479">Metal-binding</keyword>
<evidence type="ECO:0000256" key="1">
    <source>
        <dbReference type="ARBA" id="ARBA00022723"/>
    </source>
</evidence>
<reference evidence="3 4" key="1">
    <citation type="submission" date="2017-03" db="EMBL/GenBank/DDBJ databases">
        <title>Sulfur activation and transportation mechanism of thermophilic Archaea Acidianus manzaensis YN-25.</title>
        <authorList>
            <person name="Ma Y."/>
            <person name="Yang Y."/>
            <person name="Xia J."/>
        </authorList>
    </citation>
    <scope>NUCLEOTIDE SEQUENCE [LARGE SCALE GENOMIC DNA]</scope>
    <source>
        <strain evidence="3 4">YN-25</strain>
    </source>
</reference>
<dbReference type="STRING" id="282676.B6F84_06025"/>
<feature type="domain" description="Cupin type-2" evidence="2">
    <location>
        <begin position="43"/>
        <end position="108"/>
    </location>
</feature>
<dbReference type="Pfam" id="PF07883">
    <property type="entry name" value="Cupin_2"/>
    <property type="match status" value="1"/>
</dbReference>
<dbReference type="KEGG" id="aman:B6F84_06025"/>
<proteinExistence type="predicted"/>
<dbReference type="Gene3D" id="2.60.120.10">
    <property type="entry name" value="Jelly Rolls"/>
    <property type="match status" value="1"/>
</dbReference>
<dbReference type="GO" id="GO:0046872">
    <property type="term" value="F:metal ion binding"/>
    <property type="evidence" value="ECO:0007669"/>
    <property type="project" value="UniProtKB-KW"/>
</dbReference>
<organism evidence="3 4">
    <name type="scientific">Acidianus manzaensis</name>
    <dbReference type="NCBI Taxonomy" id="282676"/>
    <lineage>
        <taxon>Archaea</taxon>
        <taxon>Thermoproteota</taxon>
        <taxon>Thermoprotei</taxon>
        <taxon>Sulfolobales</taxon>
        <taxon>Sulfolobaceae</taxon>
        <taxon>Acidianus</taxon>
    </lineage>
</organism>
<keyword evidence="4" id="KW-1185">Reference proteome</keyword>
<dbReference type="AlphaFoldDB" id="A0A1W6JZE4"/>
<dbReference type="OrthoDB" id="23670at2157"/>
<dbReference type="Proteomes" id="UP000193404">
    <property type="component" value="Chromosome"/>
</dbReference>
<evidence type="ECO:0000313" key="4">
    <source>
        <dbReference type="Proteomes" id="UP000193404"/>
    </source>
</evidence>
<evidence type="ECO:0000313" key="3">
    <source>
        <dbReference type="EMBL" id="ARM75639.1"/>
    </source>
</evidence>
<name>A0A1W6JZE4_9CREN</name>
<dbReference type="SUPFAM" id="SSF51182">
    <property type="entry name" value="RmlC-like cupins"/>
    <property type="match status" value="1"/>
</dbReference>
<evidence type="ECO:0000259" key="2">
    <source>
        <dbReference type="Pfam" id="PF07883"/>
    </source>
</evidence>
<dbReference type="EMBL" id="CP020477">
    <property type="protein sequence ID" value="ARM75639.1"/>
    <property type="molecule type" value="Genomic_DNA"/>
</dbReference>